<dbReference type="Proteomes" id="UP000292385">
    <property type="component" value="Unassembled WGS sequence"/>
</dbReference>
<gene>
    <name evidence="2" type="ORF">E0H58_10175</name>
</gene>
<organism evidence="2 3">
    <name type="scientific">Kribbella speibonae</name>
    <dbReference type="NCBI Taxonomy" id="1572660"/>
    <lineage>
        <taxon>Bacteria</taxon>
        <taxon>Bacillati</taxon>
        <taxon>Actinomycetota</taxon>
        <taxon>Actinomycetes</taxon>
        <taxon>Propionibacteriales</taxon>
        <taxon>Kribbellaceae</taxon>
        <taxon>Kribbella</taxon>
    </lineage>
</organism>
<proteinExistence type="predicted"/>
<comment type="caution">
    <text evidence="2">The sequence shown here is derived from an EMBL/GenBank/DDBJ whole genome shotgun (WGS) entry which is preliminary data.</text>
</comment>
<protein>
    <submittedName>
        <fullName evidence="2">Uncharacterized protein</fullName>
    </submittedName>
</protein>
<sequence>MASALNRSYPDIQGEFEMEDEFEDELELETELEDELEFEAEDEDEDFLGAIGGLGGIGKALGGLLGGDGEYEAEFEFEAEAETEDEAEAEEEYEDEAFVNPVRRIYPDAELMAHLSSKAASTSSEAEAEAFLGALVPLASKLIPRAAGVLARNAPALIRGTSALGRRLRRNPATRKYVTAMPVILQRTAQSLADQASSGRPVSPETAISTMTRIAGRMFRRAPERNRAMRAVNTFDRRYRRRRTSAGSAAGTPAGARRVRGANGTARPVRRRRARR</sequence>
<evidence type="ECO:0000256" key="1">
    <source>
        <dbReference type="SAM" id="MobiDB-lite"/>
    </source>
</evidence>
<feature type="region of interest" description="Disordered" evidence="1">
    <location>
        <begin position="240"/>
        <end position="276"/>
    </location>
</feature>
<evidence type="ECO:0000313" key="2">
    <source>
        <dbReference type="EMBL" id="TCC24591.1"/>
    </source>
</evidence>
<accession>A0ABY2A664</accession>
<dbReference type="EMBL" id="SJJY01000002">
    <property type="protein sequence ID" value="TCC24591.1"/>
    <property type="molecule type" value="Genomic_DNA"/>
</dbReference>
<keyword evidence="3" id="KW-1185">Reference proteome</keyword>
<reference evidence="2 3" key="1">
    <citation type="submission" date="2019-02" db="EMBL/GenBank/DDBJ databases">
        <title>Kribbella capetownensis sp. nov. and Kribbella speibonae sp. nov., isolated from soil.</title>
        <authorList>
            <person name="Curtis S.M."/>
            <person name="Norton I."/>
            <person name="Everest G.J."/>
            <person name="Meyers P.R."/>
        </authorList>
    </citation>
    <scope>NUCLEOTIDE SEQUENCE [LARGE SCALE GENOMIC DNA]</scope>
    <source>
        <strain evidence="2 3">SK5</strain>
    </source>
</reference>
<evidence type="ECO:0000313" key="3">
    <source>
        <dbReference type="Proteomes" id="UP000292385"/>
    </source>
</evidence>
<name>A0ABY2A664_9ACTN</name>
<dbReference type="RefSeq" id="WP_131461084.1">
    <property type="nucleotide sequence ID" value="NZ_SJJY01000002.1"/>
</dbReference>
<feature type="compositionally biased region" description="Low complexity" evidence="1">
    <location>
        <begin position="245"/>
        <end position="256"/>
    </location>
</feature>